<reference evidence="4" key="1">
    <citation type="journal article" date="2019" name="Int. J. Syst. Evol. Microbiol.">
        <title>The Global Catalogue of Microorganisms (GCM) 10K type strain sequencing project: providing services to taxonomists for standard genome sequencing and annotation.</title>
        <authorList>
            <consortium name="The Broad Institute Genomics Platform"/>
            <consortium name="The Broad Institute Genome Sequencing Center for Infectious Disease"/>
            <person name="Wu L."/>
            <person name="Ma J."/>
        </authorList>
    </citation>
    <scope>NUCLEOTIDE SEQUENCE [LARGE SCALE GENOMIC DNA]</scope>
    <source>
        <strain evidence="4">JCM 17923</strain>
    </source>
</reference>
<keyword evidence="1" id="KW-1133">Transmembrane helix</keyword>
<dbReference type="PROSITE" id="PS51257">
    <property type="entry name" value="PROKAR_LIPOPROTEIN"/>
    <property type="match status" value="1"/>
</dbReference>
<comment type="caution">
    <text evidence="3">The sequence shown here is derived from an EMBL/GenBank/DDBJ whole genome shotgun (WGS) entry which is preliminary data.</text>
</comment>
<gene>
    <name evidence="3" type="ORF">GCM10023185_01530</name>
</gene>
<feature type="transmembrane region" description="Helical" evidence="1">
    <location>
        <begin position="185"/>
        <end position="205"/>
    </location>
</feature>
<proteinExistence type="predicted"/>
<sequence>MKNIFSPLYSLVAAVACALTLGSCSRAEYAMLPQSSSYLGAHRAVAAAPAASPEAATPALVATPEAVASAASAPAPTAAPAKSKAPLATKAVENNGQAHEQALAAALPAAATGSQLAEPVKLTRVQKFAASKAMRTLSKTMGVTQFKEKLDVAKTEKISGNLRTGIVLLLIALIVSLFSKVNSIFGLIGTIIAIIGLVFIVLWLLDNI</sequence>
<dbReference type="RefSeq" id="WP_345232882.1">
    <property type="nucleotide sequence ID" value="NZ_BAABGZ010000006.1"/>
</dbReference>
<organism evidence="3 4">
    <name type="scientific">Hymenobacter saemangeumensis</name>
    <dbReference type="NCBI Taxonomy" id="1084522"/>
    <lineage>
        <taxon>Bacteria</taxon>
        <taxon>Pseudomonadati</taxon>
        <taxon>Bacteroidota</taxon>
        <taxon>Cytophagia</taxon>
        <taxon>Cytophagales</taxon>
        <taxon>Hymenobacteraceae</taxon>
        <taxon>Hymenobacter</taxon>
    </lineage>
</organism>
<keyword evidence="4" id="KW-1185">Reference proteome</keyword>
<dbReference type="Proteomes" id="UP001501153">
    <property type="component" value="Unassembled WGS sequence"/>
</dbReference>
<keyword evidence="1" id="KW-0812">Transmembrane</keyword>
<keyword evidence="1" id="KW-0472">Membrane</keyword>
<feature type="signal peptide" evidence="2">
    <location>
        <begin position="1"/>
        <end position="18"/>
    </location>
</feature>
<evidence type="ECO:0000256" key="2">
    <source>
        <dbReference type="SAM" id="SignalP"/>
    </source>
</evidence>
<name>A0ABP8HXI3_9BACT</name>
<evidence type="ECO:0000313" key="3">
    <source>
        <dbReference type="EMBL" id="GAA4346883.1"/>
    </source>
</evidence>
<evidence type="ECO:0000256" key="1">
    <source>
        <dbReference type="SAM" id="Phobius"/>
    </source>
</evidence>
<feature type="transmembrane region" description="Helical" evidence="1">
    <location>
        <begin position="160"/>
        <end position="178"/>
    </location>
</feature>
<feature type="chain" id="PRO_5047043966" evidence="2">
    <location>
        <begin position="19"/>
        <end position="208"/>
    </location>
</feature>
<accession>A0ABP8HXI3</accession>
<protein>
    <submittedName>
        <fullName evidence="3">Uncharacterized protein</fullName>
    </submittedName>
</protein>
<dbReference type="EMBL" id="BAABGZ010000006">
    <property type="protein sequence ID" value="GAA4346883.1"/>
    <property type="molecule type" value="Genomic_DNA"/>
</dbReference>
<keyword evidence="2" id="KW-0732">Signal</keyword>
<evidence type="ECO:0000313" key="4">
    <source>
        <dbReference type="Proteomes" id="UP001501153"/>
    </source>
</evidence>